<keyword evidence="3" id="KW-1185">Reference proteome</keyword>
<evidence type="ECO:0000313" key="2">
    <source>
        <dbReference type="EMBL" id="KAK7819679.1"/>
    </source>
</evidence>
<protein>
    <submittedName>
        <fullName evidence="2">Uncharacterized protein</fullName>
    </submittedName>
</protein>
<feature type="region of interest" description="Disordered" evidence="1">
    <location>
        <begin position="1"/>
        <end position="38"/>
    </location>
</feature>
<reference evidence="2 3" key="1">
    <citation type="journal article" date="2018" name="Sci. Data">
        <title>The draft genome sequence of cork oak.</title>
        <authorList>
            <person name="Ramos A.M."/>
            <person name="Usie A."/>
            <person name="Barbosa P."/>
            <person name="Barros P.M."/>
            <person name="Capote T."/>
            <person name="Chaves I."/>
            <person name="Simoes F."/>
            <person name="Abreu I."/>
            <person name="Carrasquinho I."/>
            <person name="Faro C."/>
            <person name="Guimaraes J.B."/>
            <person name="Mendonca D."/>
            <person name="Nobrega F."/>
            <person name="Rodrigues L."/>
            <person name="Saibo N.J.M."/>
            <person name="Varela M.C."/>
            <person name="Egas C."/>
            <person name="Matos J."/>
            <person name="Miguel C.M."/>
            <person name="Oliveira M.M."/>
            <person name="Ricardo C.P."/>
            <person name="Goncalves S."/>
        </authorList>
    </citation>
    <scope>NUCLEOTIDE SEQUENCE [LARGE SCALE GENOMIC DNA]</scope>
    <source>
        <strain evidence="3">cv. HL8</strain>
    </source>
</reference>
<dbReference type="Proteomes" id="UP000237347">
    <property type="component" value="Unassembled WGS sequence"/>
</dbReference>
<dbReference type="AlphaFoldDB" id="A0AAW0IYF7"/>
<proteinExistence type="predicted"/>
<dbReference type="EMBL" id="PKMF04000770">
    <property type="protein sequence ID" value="KAK7819679.1"/>
    <property type="molecule type" value="Genomic_DNA"/>
</dbReference>
<evidence type="ECO:0000313" key="3">
    <source>
        <dbReference type="Proteomes" id="UP000237347"/>
    </source>
</evidence>
<evidence type="ECO:0000256" key="1">
    <source>
        <dbReference type="SAM" id="MobiDB-lite"/>
    </source>
</evidence>
<comment type="caution">
    <text evidence="2">The sequence shown here is derived from an EMBL/GenBank/DDBJ whole genome shotgun (WGS) entry which is preliminary data.</text>
</comment>
<sequence>MAQAQCHMATSLIYSSPGPDPQVCNPRIPQTQRKTPPRSPHLLSLLHLLHNTVDTFFLLIQFDR</sequence>
<name>A0AAW0IYF7_QUESU</name>
<gene>
    <name evidence="2" type="ORF">CFP56_039908</name>
</gene>
<accession>A0AAW0IYF7</accession>
<organism evidence="2 3">
    <name type="scientific">Quercus suber</name>
    <name type="common">Cork oak</name>
    <dbReference type="NCBI Taxonomy" id="58331"/>
    <lineage>
        <taxon>Eukaryota</taxon>
        <taxon>Viridiplantae</taxon>
        <taxon>Streptophyta</taxon>
        <taxon>Embryophyta</taxon>
        <taxon>Tracheophyta</taxon>
        <taxon>Spermatophyta</taxon>
        <taxon>Magnoliopsida</taxon>
        <taxon>eudicotyledons</taxon>
        <taxon>Gunneridae</taxon>
        <taxon>Pentapetalae</taxon>
        <taxon>rosids</taxon>
        <taxon>fabids</taxon>
        <taxon>Fagales</taxon>
        <taxon>Fagaceae</taxon>
        <taxon>Quercus</taxon>
    </lineage>
</organism>